<sequence length="46" mass="5182">MFSPIFPSKTKLQTDLTGSLADSNLVRSHECERKIKLGPANSRFFL</sequence>
<dbReference type="EMBL" id="AKWJ02000019">
    <property type="protein sequence ID" value="EKP14307.1"/>
    <property type="molecule type" value="Genomic_DNA"/>
</dbReference>
<proteinExistence type="predicted"/>
<gene>
    <name evidence="1" type="ORF">LEP1GSC128_2722</name>
</gene>
<organism evidence="1 2">
    <name type="scientific">Leptospira borgpetersenii str. 200801926</name>
    <dbReference type="NCBI Taxonomy" id="1193009"/>
    <lineage>
        <taxon>Bacteria</taxon>
        <taxon>Pseudomonadati</taxon>
        <taxon>Spirochaetota</taxon>
        <taxon>Spirochaetia</taxon>
        <taxon>Leptospirales</taxon>
        <taxon>Leptospiraceae</taxon>
        <taxon>Leptospira</taxon>
    </lineage>
</organism>
<protein>
    <submittedName>
        <fullName evidence="1">Uncharacterized protein</fullName>
    </submittedName>
</protein>
<name>A0ABP2S568_LEPBO</name>
<comment type="caution">
    <text evidence="1">The sequence shown here is derived from an EMBL/GenBank/DDBJ whole genome shotgun (WGS) entry which is preliminary data.</text>
</comment>
<evidence type="ECO:0000313" key="2">
    <source>
        <dbReference type="Proteomes" id="UP000002837"/>
    </source>
</evidence>
<evidence type="ECO:0000313" key="1">
    <source>
        <dbReference type="EMBL" id="EKP14307.1"/>
    </source>
</evidence>
<reference evidence="1" key="1">
    <citation type="submission" date="2012-09" db="EMBL/GenBank/DDBJ databases">
        <authorList>
            <person name="Harkins D.M."/>
            <person name="Durkin A.S."/>
            <person name="Brinkac L.M."/>
            <person name="Selengut J.D."/>
            <person name="Sanka R."/>
            <person name="DePew J."/>
            <person name="Purushe J."/>
            <person name="Picardeau M."/>
            <person name="Werts C."/>
            <person name="Goarant C."/>
            <person name="Vinetz J.M."/>
            <person name="Sutton G.G."/>
            <person name="Nelson W.C."/>
            <person name="Fouts D.E."/>
        </authorList>
    </citation>
    <scope>NUCLEOTIDE SEQUENCE [LARGE SCALE GENOMIC DNA]</scope>
    <source>
        <strain evidence="1">200801926</strain>
    </source>
</reference>
<keyword evidence="2" id="KW-1185">Reference proteome</keyword>
<dbReference type="Proteomes" id="UP000002837">
    <property type="component" value="Unassembled WGS sequence"/>
</dbReference>
<accession>A0ABP2S568</accession>